<dbReference type="InterPro" id="IPR055035">
    <property type="entry name" value="THAP9_C"/>
</dbReference>
<feature type="domain" description="Transposable element P transposase-like RNase H" evidence="3">
    <location>
        <begin position="118"/>
        <end position="248"/>
    </location>
</feature>
<evidence type="ECO:0000256" key="1">
    <source>
        <dbReference type="SAM" id="Coils"/>
    </source>
</evidence>
<feature type="domain" description="Transposable element P transposase-like GTP-binding insertion" evidence="4">
    <location>
        <begin position="278"/>
        <end position="398"/>
    </location>
</feature>
<dbReference type="Pfam" id="PF21789">
    <property type="entry name" value="TNP-like_RNaseH_C"/>
    <property type="match status" value="1"/>
</dbReference>
<evidence type="ECO:0000259" key="2">
    <source>
        <dbReference type="Pfam" id="PF12017"/>
    </source>
</evidence>
<gene>
    <name evidence="7" type="ORF">EAG_07266</name>
</gene>
<accession>E2AQS3</accession>
<dbReference type="EMBL" id="GL441823">
    <property type="protein sequence ID" value="EFN64217.1"/>
    <property type="molecule type" value="Genomic_DNA"/>
</dbReference>
<sequence length="720" mass="82604">YKHKIKILRQTIQRKNKRIAQMQSVLVSLRQKNFLSDEHLNVLETLGTFNQHLLKRQCAKSKKVPLKKKYSPELRHFALTLHYYSPRAYMYVRSKFDTCLPHPKTLAKWYMSINVEPEPGFHTEALKSIAERAKTVSYPLFGALIFDEMAIRQHVEYDGSKFSGYVDMGPNIECSEAQIAKEALVFVVNCINESWKIPIGFFFVSTVGAEQKCNLVIQALTLLHNHGMNVISITFDGAPSNISMCNKLRCNLNVTCSFQTHFKHPDSGEPVVLFFDPCHALKLFRNCLAEHTSMVDDKGDLIQWRYFVELNNLQEQEKLHLGNKLRKRHILFYKQKMKVKLASQTFSTSVADALQICDVDLQLIGFAGCASTIRAIRLINDLFNILNTRSIKHFQFKQSLHEGNQRYIFNKLDECFEYISKLRQCKNGQLLIDSRKKTGFLGFLICINSLKILYNDLIASKDILKYIPTYKLSQDHIELFFGCIRSQGGCNNNPTVRQFKSAYKKLLIHSEIKNIDSGNCIPLESISILHISSNPVAALNATTPQFRVTNNNDNNNNNISTLENECYLPMNVHFTEFSLRVITYIAGFVVKHLINVLHCEDCLEALVGDNNNEQCNLINIKNRGHLTYPSRDVIIIYQRSEAAIRCALKESGGEHLQKKYTQLYLTTSVLNSFIGNSNIFVHLTQYHCADQTAFENHVLLLMRAIINKYINIRLYSIGRS</sequence>
<dbReference type="OMA" id="HWQHLVD"/>
<feature type="non-terminal residue" evidence="7">
    <location>
        <position position="720"/>
    </location>
</feature>
<evidence type="ECO:0000259" key="4">
    <source>
        <dbReference type="Pfam" id="PF21788"/>
    </source>
</evidence>
<dbReference type="Proteomes" id="UP000000311">
    <property type="component" value="Unassembled WGS sequence"/>
</dbReference>
<dbReference type="Pfam" id="PF22824">
    <property type="entry name" value="THAP9_C"/>
    <property type="match status" value="1"/>
</dbReference>
<dbReference type="Pfam" id="PF21787">
    <property type="entry name" value="TNP-like_RNaseH_N"/>
    <property type="match status" value="1"/>
</dbReference>
<evidence type="ECO:0000259" key="3">
    <source>
        <dbReference type="Pfam" id="PF21787"/>
    </source>
</evidence>
<evidence type="ECO:0000259" key="6">
    <source>
        <dbReference type="Pfam" id="PF22824"/>
    </source>
</evidence>
<evidence type="ECO:0000313" key="8">
    <source>
        <dbReference type="Proteomes" id="UP000000311"/>
    </source>
</evidence>
<dbReference type="InParanoid" id="E2AQS3"/>
<organism evidence="8">
    <name type="scientific">Camponotus floridanus</name>
    <name type="common">Florida carpenter ant</name>
    <dbReference type="NCBI Taxonomy" id="104421"/>
    <lineage>
        <taxon>Eukaryota</taxon>
        <taxon>Metazoa</taxon>
        <taxon>Ecdysozoa</taxon>
        <taxon>Arthropoda</taxon>
        <taxon>Hexapoda</taxon>
        <taxon>Insecta</taxon>
        <taxon>Pterygota</taxon>
        <taxon>Neoptera</taxon>
        <taxon>Endopterygota</taxon>
        <taxon>Hymenoptera</taxon>
        <taxon>Apocrita</taxon>
        <taxon>Aculeata</taxon>
        <taxon>Formicoidea</taxon>
        <taxon>Formicidae</taxon>
        <taxon>Formicinae</taxon>
        <taxon>Camponotus</taxon>
    </lineage>
</organism>
<dbReference type="PANTHER" id="PTHR47577:SF2">
    <property type="entry name" value="THAP DOMAIN CONTAINING 9"/>
    <property type="match status" value="1"/>
</dbReference>
<dbReference type="InterPro" id="IPR048366">
    <property type="entry name" value="TNP-like_GBD"/>
</dbReference>
<feature type="domain" description="DNA transposase THAP9 C-terminal" evidence="6">
    <location>
        <begin position="580"/>
        <end position="716"/>
    </location>
</feature>
<feature type="non-terminal residue" evidence="7">
    <location>
        <position position="1"/>
    </location>
</feature>
<keyword evidence="1" id="KW-0175">Coiled coil</keyword>
<proteinExistence type="predicted"/>
<dbReference type="Pfam" id="PF21788">
    <property type="entry name" value="TNP-like_GBD"/>
    <property type="match status" value="1"/>
</dbReference>
<evidence type="ECO:0000313" key="7">
    <source>
        <dbReference type="EMBL" id="EFN64217.1"/>
    </source>
</evidence>
<dbReference type="InterPro" id="IPR048365">
    <property type="entry name" value="TNP-like_RNaseH_N"/>
</dbReference>
<dbReference type="OrthoDB" id="7529021at2759"/>
<dbReference type="InterPro" id="IPR021896">
    <property type="entry name" value="THAP9-like_HTH"/>
</dbReference>
<evidence type="ECO:0000259" key="5">
    <source>
        <dbReference type="Pfam" id="PF21789"/>
    </source>
</evidence>
<feature type="coiled-coil region" evidence="1">
    <location>
        <begin position="5"/>
        <end position="32"/>
    </location>
</feature>
<feature type="domain" description="THAP9-like helix-turn-helix" evidence="2">
    <location>
        <begin position="28"/>
        <end position="109"/>
    </location>
</feature>
<keyword evidence="8" id="KW-1185">Reference proteome</keyword>
<reference evidence="7 8" key="1">
    <citation type="journal article" date="2010" name="Science">
        <title>Genomic comparison of the ants Camponotus floridanus and Harpegnathos saltator.</title>
        <authorList>
            <person name="Bonasio R."/>
            <person name="Zhang G."/>
            <person name="Ye C."/>
            <person name="Mutti N.S."/>
            <person name="Fang X."/>
            <person name="Qin N."/>
            <person name="Donahue G."/>
            <person name="Yang P."/>
            <person name="Li Q."/>
            <person name="Li C."/>
            <person name="Zhang P."/>
            <person name="Huang Z."/>
            <person name="Berger S.L."/>
            <person name="Reinberg D."/>
            <person name="Wang J."/>
            <person name="Liebig J."/>
        </authorList>
    </citation>
    <scope>NUCLEOTIDE SEQUENCE [LARGE SCALE GENOMIC DNA]</scope>
    <source>
        <strain evidence="8">C129</strain>
    </source>
</reference>
<dbReference type="AlphaFoldDB" id="E2AQS3"/>
<dbReference type="Pfam" id="PF12017">
    <property type="entry name" value="Tnp_P_element"/>
    <property type="match status" value="1"/>
</dbReference>
<protein>
    <submittedName>
        <fullName evidence="7">THAP domain-containing protein 9</fullName>
    </submittedName>
</protein>
<feature type="domain" description="Transposable element P transposase-like RNase H C-terminal" evidence="5">
    <location>
        <begin position="470"/>
        <end position="504"/>
    </location>
</feature>
<name>E2AQS3_CAMFO</name>
<dbReference type="PANTHER" id="PTHR47577">
    <property type="entry name" value="THAP DOMAIN-CONTAINING PROTEIN 6"/>
    <property type="match status" value="1"/>
</dbReference>
<dbReference type="InterPro" id="IPR048367">
    <property type="entry name" value="TNP-like_RNaseH_C"/>
</dbReference>